<dbReference type="PANTHER" id="PTHR13939:SF0">
    <property type="entry name" value="NMN AMIDOHYDROLASE-LIKE PROTEIN YFAY"/>
    <property type="match status" value="1"/>
</dbReference>
<dbReference type="Pfam" id="PF00994">
    <property type="entry name" value="MoCF_biosynth"/>
    <property type="match status" value="1"/>
</dbReference>
<evidence type="ECO:0000313" key="6">
    <source>
        <dbReference type="Proteomes" id="UP000318661"/>
    </source>
</evidence>
<dbReference type="CDD" id="cd00885">
    <property type="entry name" value="cinA"/>
    <property type="match status" value="1"/>
</dbReference>
<dbReference type="InterPro" id="IPR041424">
    <property type="entry name" value="CinA_KH"/>
</dbReference>
<reference evidence="5 6" key="1">
    <citation type="journal article" date="2019" name="Nat. Microbiol.">
        <title>Mediterranean grassland soil C-N compound turnover is dependent on rainfall and depth, and is mediated by genomically divergent microorganisms.</title>
        <authorList>
            <person name="Diamond S."/>
            <person name="Andeer P.F."/>
            <person name="Li Z."/>
            <person name="Crits-Christoph A."/>
            <person name="Burstein D."/>
            <person name="Anantharaman K."/>
            <person name="Lane K.R."/>
            <person name="Thomas B.C."/>
            <person name="Pan C."/>
            <person name="Northen T.R."/>
            <person name="Banfield J.F."/>
        </authorList>
    </citation>
    <scope>NUCLEOTIDE SEQUENCE [LARGE SCALE GENOMIC DNA]</scope>
    <source>
        <strain evidence="4">NP_1</strain>
        <strain evidence="3">NP_2</strain>
    </source>
</reference>
<feature type="domain" description="MoaB/Mog" evidence="2">
    <location>
        <begin position="4"/>
        <end position="171"/>
    </location>
</feature>
<dbReference type="NCBIfam" id="TIGR00200">
    <property type="entry name" value="cinA_nterm"/>
    <property type="match status" value="1"/>
</dbReference>
<evidence type="ECO:0000313" key="5">
    <source>
        <dbReference type="Proteomes" id="UP000315217"/>
    </source>
</evidence>
<accession>A0A537L7B3</accession>
<sequence>MRAEIISVGTELLLGQIVDTNAAYLAQRLAEVGIDVYFKQTVGDNSPRVQDAVQLAISRADVILITGGLGPTEDDLTVAAVATALSLDLVRDEAVVDHIRRFFETRGRTPSGNVYKQALIPRGARVIPNERGTAPGIHLEDRGRMFFLMPGVPYEMKGMMEHYVLPALRHRMGSTVIRSRVLRITGEGESAVEERIKDLLRQTEPTIAPYAKLGEVHLRLTAKGPPEQVDAALARGEAQLRERLGDLIYGVDDQTLEDVVAKVLTTKHLTLAVAESCTGGTISSRLTNIPGSSAYFLEGVVAYSNEAKVRDVGVDPTLLATRGAVSPEVAEAMAGAIRRRCGAEVGLGVTGIAGPTGGTPDKPVGLVYLGLDDSRGAMHRRLMFGAEAGREGIRVLAAQAALNLLRLHVARG</sequence>
<evidence type="ECO:0000259" key="2">
    <source>
        <dbReference type="SMART" id="SM00852"/>
    </source>
</evidence>
<dbReference type="SUPFAM" id="SSF53218">
    <property type="entry name" value="Molybdenum cofactor biosynthesis proteins"/>
    <property type="match status" value="1"/>
</dbReference>
<dbReference type="Proteomes" id="UP000315217">
    <property type="component" value="Unassembled WGS sequence"/>
</dbReference>
<dbReference type="InterPro" id="IPR008135">
    <property type="entry name" value="Competence-induced_CinA"/>
</dbReference>
<dbReference type="Gene3D" id="3.90.950.20">
    <property type="entry name" value="CinA-like"/>
    <property type="match status" value="1"/>
</dbReference>
<evidence type="ECO:0000256" key="1">
    <source>
        <dbReference type="HAMAP-Rule" id="MF_00226"/>
    </source>
</evidence>
<comment type="similarity">
    <text evidence="1">Belongs to the CinA family.</text>
</comment>
<dbReference type="InterPro" id="IPR050101">
    <property type="entry name" value="CinA"/>
</dbReference>
<dbReference type="PANTHER" id="PTHR13939">
    <property type="entry name" value="NICOTINAMIDE-NUCLEOTIDE AMIDOHYDROLASE PNCC"/>
    <property type="match status" value="1"/>
</dbReference>
<dbReference type="EMBL" id="VBAJ01000276">
    <property type="protein sequence ID" value="TMJ03915.1"/>
    <property type="molecule type" value="Genomic_DNA"/>
</dbReference>
<dbReference type="NCBIfam" id="NF001813">
    <property type="entry name" value="PRK00549.1"/>
    <property type="match status" value="1"/>
</dbReference>
<dbReference type="NCBIfam" id="TIGR00199">
    <property type="entry name" value="PncC_domain"/>
    <property type="match status" value="1"/>
</dbReference>
<dbReference type="InterPro" id="IPR001453">
    <property type="entry name" value="MoaB/Mog_dom"/>
</dbReference>
<dbReference type="Proteomes" id="UP000318661">
    <property type="component" value="Unassembled WGS sequence"/>
</dbReference>
<dbReference type="InterPro" id="IPR036425">
    <property type="entry name" value="MoaB/Mog-like_dom_sf"/>
</dbReference>
<dbReference type="InterPro" id="IPR008136">
    <property type="entry name" value="CinA_C"/>
</dbReference>
<organism evidence="3 6">
    <name type="scientific">Candidatus Segetimicrobium genomatis</name>
    <dbReference type="NCBI Taxonomy" id="2569760"/>
    <lineage>
        <taxon>Bacteria</taxon>
        <taxon>Bacillati</taxon>
        <taxon>Candidatus Sysuimicrobiota</taxon>
        <taxon>Candidatus Sysuimicrobiia</taxon>
        <taxon>Candidatus Sysuimicrobiales</taxon>
        <taxon>Candidatus Segetimicrobiaceae</taxon>
        <taxon>Candidatus Segetimicrobium</taxon>
    </lineage>
</organism>
<dbReference type="Gene3D" id="3.40.980.10">
    <property type="entry name" value="MoaB/Mog-like domain"/>
    <property type="match status" value="1"/>
</dbReference>
<comment type="caution">
    <text evidence="3">The sequence shown here is derived from an EMBL/GenBank/DDBJ whole genome shotgun (WGS) entry which is preliminary data.</text>
</comment>
<dbReference type="InterPro" id="IPR036653">
    <property type="entry name" value="CinA-like_C"/>
</dbReference>
<dbReference type="Pfam" id="PF18146">
    <property type="entry name" value="CinA_KH"/>
    <property type="match status" value="1"/>
</dbReference>
<evidence type="ECO:0000313" key="4">
    <source>
        <dbReference type="EMBL" id="TMJ09664.1"/>
    </source>
</evidence>
<dbReference type="Gene3D" id="3.30.70.2860">
    <property type="match status" value="1"/>
</dbReference>
<gene>
    <name evidence="4" type="ORF">E6G98_08905</name>
    <name evidence="3" type="ORF">E6G99_11075</name>
</gene>
<proteinExistence type="inferred from homology"/>
<protein>
    <recommendedName>
        <fullName evidence="1">CinA-like protein</fullName>
    </recommendedName>
</protein>
<dbReference type="PIRSF" id="PIRSF006728">
    <property type="entry name" value="CinA"/>
    <property type="match status" value="1"/>
</dbReference>
<dbReference type="Pfam" id="PF02464">
    <property type="entry name" value="CinA"/>
    <property type="match status" value="1"/>
</dbReference>
<dbReference type="HAMAP" id="MF_00226_B">
    <property type="entry name" value="CinA_B"/>
    <property type="match status" value="1"/>
</dbReference>
<dbReference type="AlphaFoldDB" id="A0A537L7B3"/>
<dbReference type="SMART" id="SM00852">
    <property type="entry name" value="MoCF_biosynth"/>
    <property type="match status" value="1"/>
</dbReference>
<evidence type="ECO:0000313" key="3">
    <source>
        <dbReference type="EMBL" id="TMJ03915.1"/>
    </source>
</evidence>
<dbReference type="EMBL" id="VBAI01000154">
    <property type="protein sequence ID" value="TMJ09664.1"/>
    <property type="molecule type" value="Genomic_DNA"/>
</dbReference>
<dbReference type="NCBIfam" id="TIGR00177">
    <property type="entry name" value="molyb_syn"/>
    <property type="match status" value="1"/>
</dbReference>
<name>A0A537L7B3_9BACT</name>
<dbReference type="SUPFAM" id="SSF142433">
    <property type="entry name" value="CinA-like"/>
    <property type="match status" value="1"/>
</dbReference>